<evidence type="ECO:0000313" key="2">
    <source>
        <dbReference type="EMBL" id="PFG37468.1"/>
    </source>
</evidence>
<proteinExistence type="predicted"/>
<keyword evidence="3" id="KW-1185">Reference proteome</keyword>
<evidence type="ECO:0000313" key="3">
    <source>
        <dbReference type="Proteomes" id="UP000221394"/>
    </source>
</evidence>
<feature type="region of interest" description="Disordered" evidence="1">
    <location>
        <begin position="1"/>
        <end position="100"/>
    </location>
</feature>
<organism evidence="2 3">
    <name type="scientific">Flavimobilis soli</name>
    <dbReference type="NCBI Taxonomy" id="442709"/>
    <lineage>
        <taxon>Bacteria</taxon>
        <taxon>Bacillati</taxon>
        <taxon>Actinomycetota</taxon>
        <taxon>Actinomycetes</taxon>
        <taxon>Micrococcales</taxon>
        <taxon>Jonesiaceae</taxon>
        <taxon>Flavimobilis</taxon>
    </lineage>
</organism>
<comment type="caution">
    <text evidence="2">The sequence shown here is derived from an EMBL/GenBank/DDBJ whole genome shotgun (WGS) entry which is preliminary data.</text>
</comment>
<dbReference type="RefSeq" id="WP_098458513.1">
    <property type="nucleotide sequence ID" value="NZ_PDJH01000001.1"/>
</dbReference>
<reference evidence="2 3" key="1">
    <citation type="submission" date="2017-10" db="EMBL/GenBank/DDBJ databases">
        <title>Sequencing the genomes of 1000 actinobacteria strains.</title>
        <authorList>
            <person name="Klenk H.-P."/>
        </authorList>
    </citation>
    <scope>NUCLEOTIDE SEQUENCE [LARGE SCALE GENOMIC DNA]</scope>
    <source>
        <strain evidence="2 3">DSM 21574</strain>
    </source>
</reference>
<dbReference type="Proteomes" id="UP000221394">
    <property type="component" value="Unassembled WGS sequence"/>
</dbReference>
<accession>A0A2A9EEW7</accession>
<sequence length="100" mass="10494">MSQHDPRPDQPAPDQPDVPAAAEAAAGAPQGGATVTDAGAAAPRRKHRRVVRRGTETAEVSGISADERGEGWSEGPARENDDAHLLRDLPPHWGGAGYRD</sequence>
<gene>
    <name evidence="2" type="ORF">ATL41_2232</name>
</gene>
<evidence type="ECO:0000256" key="1">
    <source>
        <dbReference type="SAM" id="MobiDB-lite"/>
    </source>
</evidence>
<dbReference type="OrthoDB" id="5150187at2"/>
<protein>
    <submittedName>
        <fullName evidence="2">Uncharacterized protein</fullName>
    </submittedName>
</protein>
<feature type="compositionally biased region" description="Basic residues" evidence="1">
    <location>
        <begin position="43"/>
        <end position="52"/>
    </location>
</feature>
<feature type="compositionally biased region" description="Basic and acidic residues" evidence="1">
    <location>
        <begin position="65"/>
        <end position="90"/>
    </location>
</feature>
<feature type="compositionally biased region" description="Low complexity" evidence="1">
    <location>
        <begin position="17"/>
        <end position="42"/>
    </location>
</feature>
<name>A0A2A9EEW7_9MICO</name>
<dbReference type="AlphaFoldDB" id="A0A2A9EEW7"/>
<dbReference type="EMBL" id="PDJH01000001">
    <property type="protein sequence ID" value="PFG37468.1"/>
    <property type="molecule type" value="Genomic_DNA"/>
</dbReference>